<keyword evidence="9 18" id="KW-0547">Nucleotide-binding</keyword>
<dbReference type="OrthoDB" id="422555at2759"/>
<feature type="compositionally biased region" description="Low complexity" evidence="19">
    <location>
        <begin position="88"/>
        <end position="105"/>
    </location>
</feature>
<dbReference type="SMART" id="SM00350">
    <property type="entry name" value="MCM"/>
    <property type="match status" value="1"/>
</dbReference>
<keyword evidence="10 17" id="KW-0863">Zinc-finger</keyword>
<comment type="similarity">
    <text evidence="2">Belongs to the ZC3H14 family.</text>
</comment>
<evidence type="ECO:0000256" key="19">
    <source>
        <dbReference type="SAM" id="MobiDB-lite"/>
    </source>
</evidence>
<evidence type="ECO:0000256" key="2">
    <source>
        <dbReference type="ARBA" id="ARBA00008423"/>
    </source>
</evidence>
<feature type="region of interest" description="Disordered" evidence="19">
    <location>
        <begin position="73"/>
        <end position="111"/>
    </location>
</feature>
<dbReference type="Pfam" id="PF14608">
    <property type="entry name" value="zf-CCCH_2"/>
    <property type="match status" value="4"/>
</dbReference>
<evidence type="ECO:0000256" key="16">
    <source>
        <dbReference type="PROSITE-ProRule" id="PRU00192"/>
    </source>
</evidence>
<evidence type="ECO:0000256" key="11">
    <source>
        <dbReference type="ARBA" id="ARBA00022806"/>
    </source>
</evidence>
<feature type="compositionally biased region" description="Basic and acidic residues" evidence="19">
    <location>
        <begin position="128"/>
        <end position="145"/>
    </location>
</feature>
<dbReference type="SUPFAM" id="SSF52540">
    <property type="entry name" value="P-loop containing nucleoside triphosphate hydrolases"/>
    <property type="match status" value="1"/>
</dbReference>
<dbReference type="PROSITE" id="PS00847">
    <property type="entry name" value="MCM_1"/>
    <property type="match status" value="1"/>
</dbReference>
<dbReference type="InterPro" id="IPR001208">
    <property type="entry name" value="MCM_dom"/>
</dbReference>
<dbReference type="InterPro" id="IPR018525">
    <property type="entry name" value="MCM_CS"/>
</dbReference>
<name>A0A0R3SWA8_HYMDI</name>
<evidence type="ECO:0000256" key="14">
    <source>
        <dbReference type="ARBA" id="ARBA00023125"/>
    </source>
</evidence>
<keyword evidence="11" id="KW-0378">Hydrolase</keyword>
<dbReference type="Proteomes" id="UP000274504">
    <property type="component" value="Unassembled WGS sequence"/>
</dbReference>
<evidence type="ECO:0000256" key="6">
    <source>
        <dbReference type="ARBA" id="ARBA00022705"/>
    </source>
</evidence>
<comment type="similarity">
    <text evidence="18">Belongs to the MCM family.</text>
</comment>
<dbReference type="InterPro" id="IPR033762">
    <property type="entry name" value="MCM_OB"/>
</dbReference>
<keyword evidence="7 17" id="KW-0479">Metal-binding</keyword>
<evidence type="ECO:0000259" key="21">
    <source>
        <dbReference type="PROSITE" id="PS50051"/>
    </source>
</evidence>
<dbReference type="SMART" id="SM00382">
    <property type="entry name" value="AAA"/>
    <property type="match status" value="1"/>
</dbReference>
<dbReference type="PROSITE" id="PS50002">
    <property type="entry name" value="SH3"/>
    <property type="match status" value="1"/>
</dbReference>
<dbReference type="PROSITE" id="PS50103">
    <property type="entry name" value="ZF_C3H1"/>
    <property type="match status" value="1"/>
</dbReference>
<dbReference type="InterPro" id="IPR041562">
    <property type="entry name" value="MCM_lid"/>
</dbReference>
<dbReference type="InterPro" id="IPR012340">
    <property type="entry name" value="NA-bd_OB-fold"/>
</dbReference>
<evidence type="ECO:0000256" key="15">
    <source>
        <dbReference type="ARBA" id="ARBA00023242"/>
    </source>
</evidence>
<dbReference type="InterPro" id="IPR000571">
    <property type="entry name" value="Znf_CCCH"/>
</dbReference>
<evidence type="ECO:0000256" key="8">
    <source>
        <dbReference type="ARBA" id="ARBA00022737"/>
    </source>
</evidence>
<reference evidence="23 24" key="2">
    <citation type="submission" date="2018-11" db="EMBL/GenBank/DDBJ databases">
        <authorList>
            <consortium name="Pathogen Informatics"/>
        </authorList>
    </citation>
    <scope>NUCLEOTIDE SEQUENCE [LARGE SCALE GENOMIC DNA]</scope>
</reference>
<feature type="domain" description="C3H1-type" evidence="22">
    <location>
        <begin position="347"/>
        <end position="380"/>
    </location>
</feature>
<evidence type="ECO:0000256" key="13">
    <source>
        <dbReference type="ARBA" id="ARBA00022840"/>
    </source>
</evidence>
<feature type="compositionally biased region" description="Basic and acidic residues" evidence="19">
    <location>
        <begin position="155"/>
        <end position="166"/>
    </location>
</feature>
<keyword evidence="11" id="KW-0347">Helicase</keyword>
<evidence type="ECO:0000256" key="5">
    <source>
        <dbReference type="ARBA" id="ARBA00022443"/>
    </source>
</evidence>
<dbReference type="GO" id="GO:0003697">
    <property type="term" value="F:single-stranded DNA binding"/>
    <property type="evidence" value="ECO:0007669"/>
    <property type="project" value="TreeGrafter"/>
</dbReference>
<dbReference type="GO" id="GO:0042555">
    <property type="term" value="C:MCM complex"/>
    <property type="evidence" value="ECO:0007669"/>
    <property type="project" value="TreeGrafter"/>
</dbReference>
<evidence type="ECO:0000259" key="20">
    <source>
        <dbReference type="PROSITE" id="PS50002"/>
    </source>
</evidence>
<dbReference type="Gene3D" id="3.40.50.300">
    <property type="entry name" value="P-loop containing nucleotide triphosphate hydrolases"/>
    <property type="match status" value="1"/>
</dbReference>
<evidence type="ECO:0000313" key="24">
    <source>
        <dbReference type="Proteomes" id="UP000274504"/>
    </source>
</evidence>
<feature type="domain" description="MCM C-terminal AAA(+) ATPase" evidence="21">
    <location>
        <begin position="1156"/>
        <end position="1395"/>
    </location>
</feature>
<dbReference type="PRINTS" id="PR01657">
    <property type="entry name" value="MCMFAMILY"/>
</dbReference>
<dbReference type="InterPro" id="IPR027417">
    <property type="entry name" value="P-loop_NTPase"/>
</dbReference>
<feature type="zinc finger region" description="C3H1-type" evidence="17">
    <location>
        <begin position="347"/>
        <end position="380"/>
    </location>
</feature>
<feature type="domain" description="SH3" evidence="20">
    <location>
        <begin position="604"/>
        <end position="664"/>
    </location>
</feature>
<dbReference type="InterPro" id="IPR001452">
    <property type="entry name" value="SH3_domain"/>
</dbReference>
<reference evidence="25" key="1">
    <citation type="submission" date="2017-02" db="UniProtKB">
        <authorList>
            <consortium name="WormBaseParasite"/>
        </authorList>
    </citation>
    <scope>IDENTIFICATION</scope>
</reference>
<dbReference type="Pfam" id="PF14604">
    <property type="entry name" value="SH3_9"/>
    <property type="match status" value="1"/>
</dbReference>
<dbReference type="EC" id="3.6.4.12" evidence="3"/>
<evidence type="ECO:0000256" key="10">
    <source>
        <dbReference type="ARBA" id="ARBA00022771"/>
    </source>
</evidence>
<dbReference type="Gene3D" id="2.30.30.40">
    <property type="entry name" value="SH3 Domains"/>
    <property type="match status" value="1"/>
</dbReference>
<evidence type="ECO:0000256" key="7">
    <source>
        <dbReference type="ARBA" id="ARBA00022723"/>
    </source>
</evidence>
<evidence type="ECO:0000256" key="12">
    <source>
        <dbReference type="ARBA" id="ARBA00022833"/>
    </source>
</evidence>
<dbReference type="Gene3D" id="2.20.28.10">
    <property type="match status" value="1"/>
</dbReference>
<dbReference type="InterPro" id="IPR003593">
    <property type="entry name" value="AAA+_ATPase"/>
</dbReference>
<keyword evidence="12 17" id="KW-0862">Zinc</keyword>
<dbReference type="Pfam" id="PF00493">
    <property type="entry name" value="MCM"/>
    <property type="match status" value="1"/>
</dbReference>
<dbReference type="SUPFAM" id="SSF50249">
    <property type="entry name" value="Nucleic acid-binding proteins"/>
    <property type="match status" value="1"/>
</dbReference>
<dbReference type="InterPro" id="IPR002483">
    <property type="entry name" value="PWI_dom"/>
</dbReference>
<dbReference type="SMART" id="SM00326">
    <property type="entry name" value="SH3"/>
    <property type="match status" value="1"/>
</dbReference>
<dbReference type="InterPro" id="IPR031327">
    <property type="entry name" value="MCM"/>
</dbReference>
<evidence type="ECO:0000256" key="9">
    <source>
        <dbReference type="ARBA" id="ARBA00022741"/>
    </source>
</evidence>
<dbReference type="Pfam" id="PF17855">
    <property type="entry name" value="MCM_lid"/>
    <property type="match status" value="1"/>
</dbReference>
<keyword evidence="5 16" id="KW-0728">SH3 domain</keyword>
<dbReference type="GO" id="GO:0005634">
    <property type="term" value="C:nucleus"/>
    <property type="evidence" value="ECO:0007669"/>
    <property type="project" value="UniProtKB-SubCell"/>
</dbReference>
<evidence type="ECO:0000313" key="23">
    <source>
        <dbReference type="EMBL" id="VDL62392.1"/>
    </source>
</evidence>
<dbReference type="FunFam" id="4.10.1000.40:FF:000006">
    <property type="entry name" value="Zinc finger CCCH domain-containing protein 14"/>
    <property type="match status" value="1"/>
</dbReference>
<dbReference type="SUPFAM" id="SSF50044">
    <property type="entry name" value="SH3-domain"/>
    <property type="match status" value="1"/>
</dbReference>
<evidence type="ECO:0000256" key="18">
    <source>
        <dbReference type="RuleBase" id="RU004070"/>
    </source>
</evidence>
<dbReference type="GO" id="GO:0006260">
    <property type="term" value="P:DNA replication"/>
    <property type="evidence" value="ECO:0007669"/>
    <property type="project" value="InterPro"/>
</dbReference>
<dbReference type="GO" id="GO:0008270">
    <property type="term" value="F:zinc ion binding"/>
    <property type="evidence" value="ECO:0007669"/>
    <property type="project" value="UniProtKB-KW"/>
</dbReference>
<feature type="region of interest" description="Disordered" evidence="19">
    <location>
        <begin position="473"/>
        <end position="492"/>
    </location>
</feature>
<proteinExistence type="inferred from homology"/>
<dbReference type="Pfam" id="PF01480">
    <property type="entry name" value="PWI"/>
    <property type="match status" value="1"/>
</dbReference>
<comment type="subcellular location">
    <subcellularLocation>
        <location evidence="1">Nucleus</location>
    </subcellularLocation>
</comment>
<feature type="compositionally biased region" description="Polar residues" evidence="19">
    <location>
        <begin position="473"/>
        <end position="490"/>
    </location>
</feature>
<dbReference type="GO" id="GO:0005524">
    <property type="term" value="F:ATP binding"/>
    <property type="evidence" value="ECO:0007669"/>
    <property type="project" value="UniProtKB-KW"/>
</dbReference>
<dbReference type="GO" id="GO:0017116">
    <property type="term" value="F:single-stranded DNA helicase activity"/>
    <property type="evidence" value="ECO:0007669"/>
    <property type="project" value="TreeGrafter"/>
</dbReference>
<keyword evidence="13 18" id="KW-0067">ATP-binding</keyword>
<protein>
    <recommendedName>
        <fullName evidence="4">Zinc finger CCCH domain-containing protein 14</fullName>
        <ecNumber evidence="3">3.6.4.12</ecNumber>
    </recommendedName>
</protein>
<dbReference type="InterPro" id="IPR036028">
    <property type="entry name" value="SH3-like_dom_sf"/>
</dbReference>
<dbReference type="Pfam" id="PF17207">
    <property type="entry name" value="MCM_OB"/>
    <property type="match status" value="1"/>
</dbReference>
<dbReference type="Gene3D" id="2.40.50.140">
    <property type="entry name" value="Nucleic acid-binding proteins"/>
    <property type="match status" value="1"/>
</dbReference>
<feature type="compositionally biased region" description="Low complexity" evidence="19">
    <location>
        <begin position="169"/>
        <end position="190"/>
    </location>
</feature>
<evidence type="ECO:0000256" key="4">
    <source>
        <dbReference type="ARBA" id="ARBA00015071"/>
    </source>
</evidence>
<dbReference type="WBParaSite" id="HDID_0000994501-mRNA-1">
    <property type="protein sequence ID" value="HDID_0000994501-mRNA-1"/>
    <property type="gene ID" value="HDID_0000994501"/>
</dbReference>
<sequence length="1533" mass="171110">MAYNQEFLSQIKDQIKNKLIELDAFGDEELPDYITVMVANKKKRSSMKKDLQLFLGDDTDHFTEWLHDLISSKSQEMSKKNKSRKSSRTGSSSRKVSRSPAPSRKSPFDVQMVEDVLNFQTEEDEFRDELSAENKSESEPKEQRRVVATSSLKDNGTRRSSDDKPTIRSVVKVSSKKSASVPSATSSVKPNLPTAGGKLLKQAMEDVKNNEIQNQERLASKRKLRRSLDKKVVVPLTQNTSSLDSDESEIPKKMTKFVVTMNDEALVGLKPSVKSRLGPRVVIHDNFDTPPEITDARSILLARKMVNEDIGDAASKITDESVSDARKTDRNSVPSTLQRCKYWPNCRNLDSCEFFHPKEECKSFPNCRYGTRCLYIHPPCRYGSQCSRPDCAFTHPLKQVDVVSTPPTPKTICRYYPHCKMPPGACPYFHPTSMPPCRFGAACLNRGTTCLFVHPTPTVMPSVNKLKWVAPGRSSTNRNLTNPPGVSGASTLGVDEPALAQSAEPCDENSLNCDEFVTGNTKSSSNSTDIMKGIVAARIKALYEQRCNSSYVPLNFREELEAARAVPRDPIDPIRYGVQADGTTVITSTASSSTENFDIEVDGRYDFIGICIFRFEKALDDEITIRPGDRITNICKFDDEWLWGTTKKGKSGRFPKSYVELYEDEAKDFVRLYQRRPKVSCARQNILESEAFCQVLMHEETFQLSNLNKKNNFWRFRGRGRFRGSLNASNSTRDSSFVVDTLPVSQKTPTVLVKQPKFSQFPGWLHYFPTTPYEPDGDATKCTKAFIDYIKVECFFETPENPSHTPPSLINWAALEENPVMYVDFSSLRNSPTLTKKLSGWPPESNVEKKFDSKLILFSLGLAVHTVATEKLYGINTNPLDQNIEVKLPYIAVRLVDHFPLTPLRSLRAHHLGNLISIRATVARLGPIRPLCCRLCFRCGLCETEQVLVIEDDGCFVTPTKCPGKGCRSRIFHPLYSSASTLVIDTRTLLLQESDEDDSNQDQQSTTGRVPRSITCFVDRDLVDSCVPGDFVHVCGVVSLLSASVDASGGSAFFSSSNHRPLGSTHEAAAGGKSNNVFNLCLRVNNLTRIFNRAGEDGDCNKVANQCLTTRRQDFHINEKVTEANINEVNDVQSDDMHFSLSDLYAIRGIAEEPNLFNLLIASLCPSICGRELVKMAILLATFGASANSWSLFNSHSQKVGEKSPDLSISSDDEGDQEGEVMTISHEEISVRRCSSHVLFVGDPGIGKSQLLRAAASIAPRAIYVCGNTTSAAGLTVSACRDSSSFGLEAGALVLADQGICCIDEFDKISCDPATLLEVLEQQTVSVARGGYVCNLAARTSVLAAANPVVGQYDPSKTVYENVRINRSLISRFDLIFILPDRPSENLDRRLSEHVLALHMGHRMKRENFEASTSFSSRLNDEGNPSSLLLESRLRIGNSSQKLVPRHLLRKYIAYAKAYVHPKMTPEAAQFIHEFYLNLRKRRKEQRDLFQVTIRQLESLIRLSSARARAELREEITKEVTVFVLQVEYLCLL</sequence>
<dbReference type="SMART" id="SM00356">
    <property type="entry name" value="ZnF_C3H1"/>
    <property type="match status" value="3"/>
</dbReference>
<keyword evidence="6" id="KW-0235">DNA replication</keyword>
<feature type="region of interest" description="Disordered" evidence="19">
    <location>
        <begin position="124"/>
        <end position="195"/>
    </location>
</feature>
<organism evidence="25">
    <name type="scientific">Hymenolepis diminuta</name>
    <name type="common">Rat tapeworm</name>
    <dbReference type="NCBI Taxonomy" id="6216"/>
    <lineage>
        <taxon>Eukaryota</taxon>
        <taxon>Metazoa</taxon>
        <taxon>Spiralia</taxon>
        <taxon>Lophotrochozoa</taxon>
        <taxon>Platyhelminthes</taxon>
        <taxon>Cestoda</taxon>
        <taxon>Eucestoda</taxon>
        <taxon>Cyclophyllidea</taxon>
        <taxon>Hymenolepididae</taxon>
        <taxon>Hymenolepis</taxon>
    </lineage>
</organism>
<dbReference type="Gene3D" id="4.10.1000.30">
    <property type="match status" value="2"/>
</dbReference>
<evidence type="ECO:0000313" key="25">
    <source>
        <dbReference type="WBParaSite" id="HDID_0000994501-mRNA-1"/>
    </source>
</evidence>
<evidence type="ECO:0000256" key="1">
    <source>
        <dbReference type="ARBA" id="ARBA00004123"/>
    </source>
</evidence>
<evidence type="ECO:0000256" key="3">
    <source>
        <dbReference type="ARBA" id="ARBA00012551"/>
    </source>
</evidence>
<dbReference type="PROSITE" id="PS50051">
    <property type="entry name" value="MCM_2"/>
    <property type="match status" value="1"/>
</dbReference>
<keyword evidence="15" id="KW-0539">Nucleus</keyword>
<evidence type="ECO:0000259" key="22">
    <source>
        <dbReference type="PROSITE" id="PS50103"/>
    </source>
</evidence>
<dbReference type="PANTHER" id="PTHR11630">
    <property type="entry name" value="DNA REPLICATION LICENSING FACTOR MCM FAMILY MEMBER"/>
    <property type="match status" value="1"/>
</dbReference>
<dbReference type="PANTHER" id="PTHR11630:SF47">
    <property type="entry name" value="DNA HELICASE MCM8"/>
    <property type="match status" value="1"/>
</dbReference>
<accession>A0A0R3SWA8</accession>
<keyword evidence="14 18" id="KW-0238">DNA-binding</keyword>
<dbReference type="EMBL" id="UYSG01011453">
    <property type="protein sequence ID" value="VDL62392.1"/>
    <property type="molecule type" value="Genomic_DNA"/>
</dbReference>
<evidence type="ECO:0000256" key="17">
    <source>
        <dbReference type="PROSITE-ProRule" id="PRU00723"/>
    </source>
</evidence>
<dbReference type="Gene3D" id="1.20.1390.10">
    <property type="entry name" value="PWI domain"/>
    <property type="match status" value="1"/>
</dbReference>
<gene>
    <name evidence="23" type="ORF">HDID_LOCUS9943</name>
</gene>
<dbReference type="STRING" id="6216.A0A0R3SWA8"/>
<keyword evidence="8" id="KW-0677">Repeat</keyword>